<accession>A0A318HPU3</accession>
<comment type="caution">
    <text evidence="1">The sequence shown here is derived from an EMBL/GenBank/DDBJ whole genome shotgun (WGS) entry which is preliminary data.</text>
</comment>
<dbReference type="Pfam" id="PF10698">
    <property type="entry name" value="DUF2505"/>
    <property type="match status" value="1"/>
</dbReference>
<dbReference type="Proteomes" id="UP000247781">
    <property type="component" value="Unassembled WGS sequence"/>
</dbReference>
<gene>
    <name evidence="1" type="ORF">C8E89_10623</name>
</gene>
<dbReference type="EMBL" id="QJJU01000006">
    <property type="protein sequence ID" value="PXX09097.1"/>
    <property type="molecule type" value="Genomic_DNA"/>
</dbReference>
<evidence type="ECO:0000313" key="1">
    <source>
        <dbReference type="EMBL" id="PXX09097.1"/>
    </source>
</evidence>
<reference evidence="2" key="1">
    <citation type="submission" date="2018-05" db="EMBL/GenBank/DDBJ databases">
        <authorList>
            <person name="Deangelis K."/>
            <person name="Huntemann M."/>
            <person name="Clum A."/>
            <person name="Pillay M."/>
            <person name="Palaniappan K."/>
            <person name="Varghese N."/>
            <person name="Mikhailova N."/>
            <person name="Stamatis D."/>
            <person name="Reddy T."/>
            <person name="Daum C."/>
            <person name="Shapiro N."/>
            <person name="Ivanova N."/>
            <person name="Kyrpides N."/>
            <person name="Woyke T."/>
        </authorList>
    </citation>
    <scope>NUCLEOTIDE SEQUENCE [LARGE SCALE GENOMIC DNA]</scope>
    <source>
        <strain evidence="2">GAS496</strain>
    </source>
</reference>
<reference evidence="1 2" key="2">
    <citation type="submission" date="2018-06" db="EMBL/GenBank/DDBJ databases">
        <title>Sequencing of bacterial isolates from soil warming experiment in Harvard Forest, Massachusetts, USA.</title>
        <authorList>
            <person name="Deangelis K.PhD."/>
        </authorList>
    </citation>
    <scope>NUCLEOTIDE SEQUENCE [LARGE SCALE GENOMIC DNA]</scope>
    <source>
        <strain evidence="1 2">GAS496</strain>
    </source>
</reference>
<dbReference type="InterPro" id="IPR019639">
    <property type="entry name" value="DUF2505"/>
</dbReference>
<organism evidence="1 2">
    <name type="scientific">Mycolicibacterium moriokaense</name>
    <dbReference type="NCBI Taxonomy" id="39691"/>
    <lineage>
        <taxon>Bacteria</taxon>
        <taxon>Bacillati</taxon>
        <taxon>Actinomycetota</taxon>
        <taxon>Actinomycetes</taxon>
        <taxon>Mycobacteriales</taxon>
        <taxon>Mycobacteriaceae</taxon>
        <taxon>Mycolicibacterium</taxon>
    </lineage>
</organism>
<keyword evidence="2" id="KW-1185">Reference proteome</keyword>
<dbReference type="RefSeq" id="WP_181428175.1">
    <property type="nucleotide sequence ID" value="NZ_QJJU01000006.1"/>
</dbReference>
<sequence length="173" mass="19739">MSRRMDYTIEFDAPAEKIYQDFASREYWQTLMDSYRFLTPQSEITSFSSGERGTDIMFVQTLPRMHLPPIARTVMPVDMVITRTQHFDRYDHEKNSAKGTYAASIPHGPGSFGGQYFLTETETDAGSRLRLASVCKVNIPFVGGALEDLILHHVKQLFDGEEAFTADWIAKHH</sequence>
<evidence type="ECO:0000313" key="2">
    <source>
        <dbReference type="Proteomes" id="UP000247781"/>
    </source>
</evidence>
<dbReference type="AlphaFoldDB" id="A0A318HPU3"/>
<name>A0A318HPU3_9MYCO</name>
<proteinExistence type="predicted"/>
<protein>
    <submittedName>
        <fullName evidence="1">Uncharacterized protein DUF2505</fullName>
    </submittedName>
</protein>